<protein>
    <submittedName>
        <fullName evidence="10">Tripartite motif-containing protein 16-like</fullName>
    </submittedName>
</protein>
<dbReference type="GO" id="GO:0008270">
    <property type="term" value="F:zinc ion binding"/>
    <property type="evidence" value="ECO:0007669"/>
    <property type="project" value="UniProtKB-KW"/>
</dbReference>
<keyword evidence="3" id="KW-0862">Zinc</keyword>
<dbReference type="Proteomes" id="UP000515152">
    <property type="component" value="Chromosome 7"/>
</dbReference>
<dbReference type="InterPro" id="IPR017907">
    <property type="entry name" value="Znf_RING_CS"/>
</dbReference>
<dbReference type="KEGG" id="char:105901065"/>
<evidence type="ECO:0000313" key="9">
    <source>
        <dbReference type="Proteomes" id="UP000515152"/>
    </source>
</evidence>
<dbReference type="SMART" id="SM00589">
    <property type="entry name" value="PRY"/>
    <property type="match status" value="1"/>
</dbReference>
<dbReference type="SMART" id="SM00184">
    <property type="entry name" value="RING"/>
    <property type="match status" value="1"/>
</dbReference>
<dbReference type="PROSITE" id="PS00518">
    <property type="entry name" value="ZF_RING_1"/>
    <property type="match status" value="1"/>
</dbReference>
<dbReference type="Pfam" id="PF00643">
    <property type="entry name" value="zf-B_box"/>
    <property type="match status" value="1"/>
</dbReference>
<evidence type="ECO:0000259" key="8">
    <source>
        <dbReference type="PROSITE" id="PS50188"/>
    </source>
</evidence>
<evidence type="ECO:0000256" key="5">
    <source>
        <dbReference type="SAM" id="Coils"/>
    </source>
</evidence>
<keyword evidence="5" id="KW-0175">Coiled coil</keyword>
<feature type="domain" description="B box-type" evidence="7">
    <location>
        <begin position="146"/>
        <end position="186"/>
    </location>
</feature>
<proteinExistence type="predicted"/>
<dbReference type="CDD" id="cd19769">
    <property type="entry name" value="Bbox2_TRIM16-like"/>
    <property type="match status" value="1"/>
</dbReference>
<dbReference type="SMART" id="SM00336">
    <property type="entry name" value="BBOX"/>
    <property type="match status" value="1"/>
</dbReference>
<name>A0A6P8FF58_CLUHA</name>
<dbReference type="Pfam" id="PF15227">
    <property type="entry name" value="zf-C3HC4_4"/>
    <property type="match status" value="1"/>
</dbReference>
<feature type="domain" description="RING-type" evidence="6">
    <location>
        <begin position="12"/>
        <end position="55"/>
    </location>
</feature>
<evidence type="ECO:0000259" key="6">
    <source>
        <dbReference type="PROSITE" id="PS50089"/>
    </source>
</evidence>
<accession>A0A6P8FF58</accession>
<feature type="coiled-coil region" evidence="5">
    <location>
        <begin position="201"/>
        <end position="296"/>
    </location>
</feature>
<dbReference type="CDD" id="cd16040">
    <property type="entry name" value="SPRY_PRY_SNTX"/>
    <property type="match status" value="1"/>
</dbReference>
<evidence type="ECO:0000256" key="2">
    <source>
        <dbReference type="ARBA" id="ARBA00022771"/>
    </source>
</evidence>
<sequence length="563" mass="64995">MAEAILKNSFNCSVCLDVLKDPVTIPCGHNFCMRCIEGHWDEEDYRRVYSCPLCKRTSTPRPKLYKNNLFAEMVETFMGTRIQASPISSSYAGPGDVECDVCTGRKLKAVKSCLDCLLSYCETHFKAHNDVNPRRKHKVTDATGQLQERICSHHEKVFEIFCRTDQSFICYLCMMDEHKGHDTVTAAAERTDKQRQFRQTQRRFQQRIQEREKDLQELRKAVKTLESSAQTAVEDSERIFTEMIRSIERRRAEVKELIRDQEKAEVSRAEGLLKQLEQEIAELKRRDAELEQLSHTEDHIHFIKNFPSISDSPRSSPSMTFNQSFSFEAVKESVSGVKVQLEEKLDDIFRQEVVRISVSVMNIQIIQSLEYADPELPVRRTNSNEILPPKNSCHFTLDPNTANRDLHLSEGNRRVERKVQPRSYPDHPERFDGLYQVLCREGVSGCCYWEVEWSGGWVNISVSYKSISRKGRGHVCVFGRNDQSWSLILYSTNSSFWHNNKETKLPLVASSRIGVYVDHRAGTLAFYNVSDTMTLLHRVQTTFTHTLYPGFRFWASGSSVKLL</sequence>
<dbReference type="InterPro" id="IPR001841">
    <property type="entry name" value="Znf_RING"/>
</dbReference>
<dbReference type="RefSeq" id="XP_031427078.2">
    <property type="nucleotide sequence ID" value="XM_031571218.2"/>
</dbReference>
<dbReference type="InterPro" id="IPR058030">
    <property type="entry name" value="TRIM8/14/16/25/29/45/65_CC"/>
</dbReference>
<dbReference type="PANTHER" id="PTHR25465:SF5">
    <property type="entry name" value="E3 UBIQUITIN_ISG15 LIGASE TRIM25-RELATED"/>
    <property type="match status" value="1"/>
</dbReference>
<evidence type="ECO:0000256" key="3">
    <source>
        <dbReference type="ARBA" id="ARBA00022833"/>
    </source>
</evidence>
<reference evidence="10" key="1">
    <citation type="submission" date="2025-08" db="UniProtKB">
        <authorList>
            <consortium name="RefSeq"/>
        </authorList>
    </citation>
    <scope>IDENTIFICATION</scope>
</reference>
<evidence type="ECO:0000256" key="1">
    <source>
        <dbReference type="ARBA" id="ARBA00022723"/>
    </source>
</evidence>
<evidence type="ECO:0000256" key="4">
    <source>
        <dbReference type="PROSITE-ProRule" id="PRU00024"/>
    </source>
</evidence>
<evidence type="ECO:0000313" key="10">
    <source>
        <dbReference type="RefSeq" id="XP_031427078.2"/>
    </source>
</evidence>
<dbReference type="SMART" id="SM00449">
    <property type="entry name" value="SPRY"/>
    <property type="match status" value="1"/>
</dbReference>
<dbReference type="InterPro" id="IPR006574">
    <property type="entry name" value="PRY"/>
</dbReference>
<dbReference type="CDD" id="cd19802">
    <property type="entry name" value="Bbox1_TRIM8-like"/>
    <property type="match status" value="1"/>
</dbReference>
<keyword evidence="2 4" id="KW-0863">Zinc-finger</keyword>
<evidence type="ECO:0000259" key="7">
    <source>
        <dbReference type="PROSITE" id="PS50119"/>
    </source>
</evidence>
<gene>
    <name evidence="10" type="primary">LOC105901065</name>
</gene>
<dbReference type="GeneID" id="105901065"/>
<dbReference type="AlphaFoldDB" id="A0A6P8FF58"/>
<dbReference type="InterPro" id="IPR000315">
    <property type="entry name" value="Znf_B-box"/>
</dbReference>
<dbReference type="InterPro" id="IPR003877">
    <property type="entry name" value="SPRY_dom"/>
</dbReference>
<dbReference type="PROSITE" id="PS50188">
    <property type="entry name" value="B302_SPRY"/>
    <property type="match status" value="1"/>
</dbReference>
<dbReference type="OrthoDB" id="6105938at2759"/>
<dbReference type="InterPro" id="IPR051051">
    <property type="entry name" value="E3_ubiq-ligase_TRIM/RNF"/>
</dbReference>
<dbReference type="PROSITE" id="PS50089">
    <property type="entry name" value="ZF_RING_2"/>
    <property type="match status" value="1"/>
</dbReference>
<dbReference type="Pfam" id="PF25600">
    <property type="entry name" value="TRIM_CC"/>
    <property type="match status" value="1"/>
</dbReference>
<dbReference type="PROSITE" id="PS50119">
    <property type="entry name" value="ZF_BBOX"/>
    <property type="match status" value="1"/>
</dbReference>
<keyword evidence="9" id="KW-1185">Reference proteome</keyword>
<feature type="domain" description="B30.2/SPRY" evidence="8">
    <location>
        <begin position="374"/>
        <end position="563"/>
    </location>
</feature>
<keyword evidence="1" id="KW-0479">Metal-binding</keyword>
<dbReference type="PANTHER" id="PTHR25465">
    <property type="entry name" value="B-BOX DOMAIN CONTAINING"/>
    <property type="match status" value="1"/>
</dbReference>
<organism evidence="9 10">
    <name type="scientific">Clupea harengus</name>
    <name type="common">Atlantic herring</name>
    <dbReference type="NCBI Taxonomy" id="7950"/>
    <lineage>
        <taxon>Eukaryota</taxon>
        <taxon>Metazoa</taxon>
        <taxon>Chordata</taxon>
        <taxon>Craniata</taxon>
        <taxon>Vertebrata</taxon>
        <taxon>Euteleostomi</taxon>
        <taxon>Actinopterygii</taxon>
        <taxon>Neopterygii</taxon>
        <taxon>Teleostei</taxon>
        <taxon>Clupei</taxon>
        <taxon>Clupeiformes</taxon>
        <taxon>Clupeoidei</taxon>
        <taxon>Clupeidae</taxon>
        <taxon>Clupea</taxon>
    </lineage>
</organism>
<dbReference type="GO" id="GO:0005737">
    <property type="term" value="C:cytoplasm"/>
    <property type="evidence" value="ECO:0007669"/>
    <property type="project" value="UniProtKB-ARBA"/>
</dbReference>
<dbReference type="Pfam" id="PF13765">
    <property type="entry name" value="PRY"/>
    <property type="match status" value="1"/>
</dbReference>
<dbReference type="InterPro" id="IPR001870">
    <property type="entry name" value="B30.2/SPRY"/>
</dbReference>
<dbReference type="Pfam" id="PF00622">
    <property type="entry name" value="SPRY"/>
    <property type="match status" value="1"/>
</dbReference>